<comment type="caution">
    <text evidence="1">The sequence shown here is derived from an EMBL/GenBank/DDBJ whole genome shotgun (WGS) entry which is preliminary data.</text>
</comment>
<dbReference type="SUPFAM" id="SSF53474">
    <property type="entry name" value="alpha/beta-Hydrolases"/>
    <property type="match status" value="1"/>
</dbReference>
<dbReference type="Gene3D" id="3.40.50.1820">
    <property type="entry name" value="alpha/beta hydrolase"/>
    <property type="match status" value="1"/>
</dbReference>
<evidence type="ECO:0000313" key="1">
    <source>
        <dbReference type="EMBL" id="MFD1630791.1"/>
    </source>
</evidence>
<dbReference type="EMBL" id="JBHUDG010000020">
    <property type="protein sequence ID" value="MFD1630791.1"/>
    <property type="molecule type" value="Genomic_DNA"/>
</dbReference>
<keyword evidence="1" id="KW-0378">Hydrolase</keyword>
<reference evidence="2" key="1">
    <citation type="journal article" date="2019" name="Int. J. Syst. Evol. Microbiol.">
        <title>The Global Catalogue of Microorganisms (GCM) 10K type strain sequencing project: providing services to taxonomists for standard genome sequencing and annotation.</title>
        <authorList>
            <consortium name="The Broad Institute Genomics Platform"/>
            <consortium name="The Broad Institute Genome Sequencing Center for Infectious Disease"/>
            <person name="Wu L."/>
            <person name="Ma J."/>
        </authorList>
    </citation>
    <scope>NUCLEOTIDE SEQUENCE [LARGE SCALE GENOMIC DNA]</scope>
    <source>
        <strain evidence="2">CCUG 53762</strain>
    </source>
</reference>
<dbReference type="Proteomes" id="UP001597118">
    <property type="component" value="Unassembled WGS sequence"/>
</dbReference>
<organism evidence="1 2">
    <name type="scientific">Pseudopedobacter beijingensis</name>
    <dbReference type="NCBI Taxonomy" id="1207056"/>
    <lineage>
        <taxon>Bacteria</taxon>
        <taxon>Pseudomonadati</taxon>
        <taxon>Bacteroidota</taxon>
        <taxon>Sphingobacteriia</taxon>
        <taxon>Sphingobacteriales</taxon>
        <taxon>Sphingobacteriaceae</taxon>
        <taxon>Pseudopedobacter</taxon>
    </lineage>
</organism>
<sequence>MIRKDFLLKLLVYSLLLFTNCIKEKSGEKAEKDKEIPIDINTEVRTKAGLGNNFEYKVFYQELNQSSTRRGLVILAVGDGGSHNDVTLNVQCEALAQKGFVALTTTYRSNSFSGQDAYKKWMAQFKADIEQIIKQETESFNITRDKVVIGGLSRGGNLLLGSILPLGQMDDIPPITGIKGVILECAGGDQWKGSAILFPVLFMSNVTDNNVGTDAEAFKNGLQSNTNPNVKDKSKTLIIPGQGHCTGSAQYKDFIVNHIDSWF</sequence>
<dbReference type="RefSeq" id="WP_379663170.1">
    <property type="nucleotide sequence ID" value="NZ_JBHUDG010000020.1"/>
</dbReference>
<evidence type="ECO:0000313" key="2">
    <source>
        <dbReference type="Proteomes" id="UP001597118"/>
    </source>
</evidence>
<gene>
    <name evidence="1" type="ORF">ACFSAH_12950</name>
</gene>
<dbReference type="GO" id="GO:0016787">
    <property type="term" value="F:hydrolase activity"/>
    <property type="evidence" value="ECO:0007669"/>
    <property type="project" value="UniProtKB-KW"/>
</dbReference>
<dbReference type="EC" id="3.4.-.-" evidence="1"/>
<proteinExistence type="predicted"/>
<accession>A0ABW4IDG5</accession>
<keyword evidence="2" id="KW-1185">Reference proteome</keyword>
<name>A0ABW4IDG5_9SPHI</name>
<dbReference type="InterPro" id="IPR029058">
    <property type="entry name" value="AB_hydrolase_fold"/>
</dbReference>
<protein>
    <submittedName>
        <fullName evidence="1">Alpha/beta hydrolase family protein</fullName>
        <ecNumber evidence="1">3.4.-.-</ecNumber>
    </submittedName>
</protein>